<evidence type="ECO:0000256" key="2">
    <source>
        <dbReference type="SAM" id="Coils"/>
    </source>
</evidence>
<evidence type="ECO:0000313" key="6">
    <source>
        <dbReference type="Proteomes" id="UP001164959"/>
    </source>
</evidence>
<dbReference type="NCBIfam" id="TIGR03086">
    <property type="entry name" value="TIGR03086 family metal-binding protein"/>
    <property type="match status" value="1"/>
</dbReference>
<dbReference type="PANTHER" id="PTHR30204:SF93">
    <property type="entry name" value="HTH MERR-TYPE DOMAIN-CONTAINING PROTEIN"/>
    <property type="match status" value="1"/>
</dbReference>
<dbReference type="Pfam" id="PF13411">
    <property type="entry name" value="MerR_1"/>
    <property type="match status" value="1"/>
</dbReference>
<dbReference type="CDD" id="cd00592">
    <property type="entry name" value="HTH_MerR-like"/>
    <property type="match status" value="1"/>
</dbReference>
<dbReference type="PROSITE" id="PS50937">
    <property type="entry name" value="HTH_MERR_2"/>
    <property type="match status" value="1"/>
</dbReference>
<dbReference type="InterPro" id="IPR034660">
    <property type="entry name" value="DinB/YfiT-like"/>
</dbReference>
<dbReference type="Pfam" id="PF11716">
    <property type="entry name" value="MDMPI_N"/>
    <property type="match status" value="1"/>
</dbReference>
<feature type="coiled-coil region" evidence="2">
    <location>
        <begin position="82"/>
        <end position="109"/>
    </location>
</feature>
<proteinExistence type="predicted"/>
<dbReference type="InterPro" id="IPR017517">
    <property type="entry name" value="Maleyloyr_isom"/>
</dbReference>
<feature type="domain" description="HTH merR-type" evidence="4">
    <location>
        <begin position="11"/>
        <end position="77"/>
    </location>
</feature>
<feature type="region of interest" description="Disordered" evidence="3">
    <location>
        <begin position="529"/>
        <end position="558"/>
    </location>
</feature>
<evidence type="ECO:0000256" key="1">
    <source>
        <dbReference type="ARBA" id="ARBA00023125"/>
    </source>
</evidence>
<dbReference type="SUPFAM" id="SSF109854">
    <property type="entry name" value="DinB/YfiT-like putative metalloenzymes"/>
    <property type="match status" value="1"/>
</dbReference>
<dbReference type="PANTHER" id="PTHR30204">
    <property type="entry name" value="REDOX-CYCLING DRUG-SENSING TRANSCRIPTIONAL ACTIVATOR SOXR"/>
    <property type="match status" value="1"/>
</dbReference>
<feature type="region of interest" description="Disordered" evidence="3">
    <location>
        <begin position="500"/>
        <end position="519"/>
    </location>
</feature>
<dbReference type="SMART" id="SM00422">
    <property type="entry name" value="HTH_MERR"/>
    <property type="match status" value="1"/>
</dbReference>
<gene>
    <name evidence="5" type="ORF">OJ254_23965</name>
</gene>
<sequence length="558" mass="60968">MHVGEDTFWNIGEVARKTGLTVKLIRHWSDLGIVPPARRTPGGYRLYGPDALARLQLARTLRGLGLGLAAIRDVLEREDTLAQVATTHIDALEAQIRTLRSQQAVLRSVIRRDTTAEGLTTMTELARMSDAERRTIIQDFVTETLGELDVPTYRRGLLAATPDLPADPSDEQVDAWLELGALVQDPALRAGMRRMARYAAEHRPGEHDPAALQAAERLTDDWLRRVEAARKQGIAPDSPAADPVVAAIVTAWIPTQTARAGDPHPVGPVDDARARRLLLEQLEVASDPHVERYWHLLCLINGNTARPSMAAAGQWLRSALRAHPTPGSRAAELHRMYDADAVQHAWGPAGVLQACDQVLDAVGTLVSAVVPARFGQPTPCADWDVRTLLNHLVWENLLWTGLANGTPRSDFTADHLGDDHIEAFRLASRSTRAAFRRPGMLDQRYGPAPGRRLVEQLVIEMLLHGWDLARAIGRPYDDVQHLAELALPVVQEIYGDLPRTDAGSFAPPQPAPEDASPLDRLAAYLGRSIGRGPALPSRALTRDGRRGDAPTGGRRAGS</sequence>
<organism evidence="5 6">
    <name type="scientific">Streptomyces endophytica</name>
    <dbReference type="NCBI Taxonomy" id="2991496"/>
    <lineage>
        <taxon>Bacteria</taxon>
        <taxon>Bacillati</taxon>
        <taxon>Actinomycetota</taxon>
        <taxon>Actinomycetes</taxon>
        <taxon>Kitasatosporales</taxon>
        <taxon>Streptomycetaceae</taxon>
        <taxon>Streptomyces</taxon>
    </lineage>
</organism>
<evidence type="ECO:0000313" key="5">
    <source>
        <dbReference type="EMBL" id="UZJ32774.1"/>
    </source>
</evidence>
<dbReference type="InterPro" id="IPR000551">
    <property type="entry name" value="MerR-type_HTH_dom"/>
</dbReference>
<dbReference type="PRINTS" id="PR00040">
    <property type="entry name" value="HTHMERR"/>
</dbReference>
<dbReference type="NCBIfam" id="TIGR03083">
    <property type="entry name" value="maleylpyruvate isomerase family mycothiol-dependent enzyme"/>
    <property type="match status" value="1"/>
</dbReference>
<dbReference type="Proteomes" id="UP001164959">
    <property type="component" value="Chromosome"/>
</dbReference>
<evidence type="ECO:0000256" key="3">
    <source>
        <dbReference type="SAM" id="MobiDB-lite"/>
    </source>
</evidence>
<dbReference type="RefSeq" id="WP_265363994.1">
    <property type="nucleotide sequence ID" value="NZ_CP110636.1"/>
</dbReference>
<dbReference type="EMBL" id="CP110636">
    <property type="protein sequence ID" value="UZJ32774.1"/>
    <property type="molecule type" value="Genomic_DNA"/>
</dbReference>
<dbReference type="InterPro" id="IPR024344">
    <property type="entry name" value="MDMPI_metal-binding"/>
</dbReference>
<keyword evidence="2" id="KW-0175">Coiled coil</keyword>
<keyword evidence="1" id="KW-0238">DNA-binding</keyword>
<keyword evidence="6" id="KW-1185">Reference proteome</keyword>
<dbReference type="InterPro" id="IPR017520">
    <property type="entry name" value="CHP03086"/>
</dbReference>
<reference evidence="5" key="1">
    <citation type="submission" date="2022-11" db="EMBL/GenBank/DDBJ databases">
        <title>Identification and genomic analyses of a novel endophytic actinobacterium Streptomyces endophytica sp. nov. with potential for biocontrol of Yam anthracnose.</title>
        <authorList>
            <person name="Huang X."/>
        </authorList>
    </citation>
    <scope>NUCLEOTIDE SEQUENCE</scope>
    <source>
        <strain evidence="5">HNM0140</strain>
    </source>
</reference>
<name>A0ABY6PFX0_9ACTN</name>
<dbReference type="InterPro" id="IPR009061">
    <property type="entry name" value="DNA-bd_dom_put_sf"/>
</dbReference>
<dbReference type="InterPro" id="IPR047057">
    <property type="entry name" value="MerR_fam"/>
</dbReference>
<dbReference type="SUPFAM" id="SSF46955">
    <property type="entry name" value="Putative DNA-binding domain"/>
    <property type="match status" value="1"/>
</dbReference>
<accession>A0ABY6PFX0</accession>
<dbReference type="Gene3D" id="1.10.1660.10">
    <property type="match status" value="1"/>
</dbReference>
<protein>
    <submittedName>
        <fullName evidence="5">TIGR03086 family metal-binding protein</fullName>
    </submittedName>
</protein>
<evidence type="ECO:0000259" key="4">
    <source>
        <dbReference type="PROSITE" id="PS50937"/>
    </source>
</evidence>